<dbReference type="GO" id="GO:0008940">
    <property type="term" value="F:nitrate reductase activity"/>
    <property type="evidence" value="ECO:0007669"/>
    <property type="project" value="InterPro"/>
</dbReference>
<dbReference type="SUPFAM" id="SSF103501">
    <property type="entry name" value="Respiratory nitrate reductase 1 gamma chain"/>
    <property type="match status" value="1"/>
</dbReference>
<keyword evidence="8" id="KW-0479">Metal-binding</keyword>
<keyword evidence="7 22" id="KW-0812">Transmembrane</keyword>
<evidence type="ECO:0000256" key="12">
    <source>
        <dbReference type="ARBA" id="ARBA00023004"/>
    </source>
</evidence>
<comment type="cofactor">
    <cofactor evidence="1">
        <name>Mo-bis(molybdopterin guanine dinucleotide)</name>
        <dbReference type="ChEBI" id="CHEBI:60539"/>
    </cofactor>
</comment>
<keyword evidence="5" id="KW-1003">Cell membrane</keyword>
<dbReference type="GO" id="GO:0042128">
    <property type="term" value="P:nitrate assimilation"/>
    <property type="evidence" value="ECO:0007669"/>
    <property type="project" value="UniProtKB-KW"/>
</dbReference>
<feature type="region of interest" description="Disordered" evidence="21">
    <location>
        <begin position="231"/>
        <end position="263"/>
    </location>
</feature>
<gene>
    <name evidence="24" type="primary">narI</name>
    <name evidence="24" type="ORF">H8R10_02210</name>
</gene>
<feature type="transmembrane region" description="Helical" evidence="22">
    <location>
        <begin position="130"/>
        <end position="150"/>
    </location>
</feature>
<evidence type="ECO:0000256" key="10">
    <source>
        <dbReference type="ARBA" id="ARBA00022989"/>
    </source>
</evidence>
<feature type="transmembrane region" description="Helical" evidence="22">
    <location>
        <begin position="6"/>
        <end position="25"/>
    </location>
</feature>
<evidence type="ECO:0000313" key="24">
    <source>
        <dbReference type="EMBL" id="MBD3689047.1"/>
    </source>
</evidence>
<comment type="function">
    <text evidence="15">Does not seem to have nitrate reductase activity.</text>
</comment>
<keyword evidence="13" id="KW-0534">Nitrate assimilation</keyword>
<proteinExistence type="inferred from homology"/>
<keyword evidence="11 24" id="KW-0560">Oxidoreductase</keyword>
<evidence type="ECO:0000256" key="16">
    <source>
        <dbReference type="ARBA" id="ARBA00061095"/>
    </source>
</evidence>
<dbReference type="GO" id="GO:0009325">
    <property type="term" value="C:nitrate reductase complex"/>
    <property type="evidence" value="ECO:0007669"/>
    <property type="project" value="InterPro"/>
</dbReference>
<dbReference type="AlphaFoldDB" id="A0A8I0KR37"/>
<dbReference type="FunFam" id="1.20.950.20:FF:000001">
    <property type="entry name" value="Respiratory nitrate reductase subunit gamma"/>
    <property type="match status" value="1"/>
</dbReference>
<evidence type="ECO:0000256" key="6">
    <source>
        <dbReference type="ARBA" id="ARBA00022617"/>
    </source>
</evidence>
<dbReference type="InterPro" id="IPR003816">
    <property type="entry name" value="Nitrate_red_gam"/>
</dbReference>
<feature type="binding site" description="axial binding residue" evidence="20">
    <location>
        <position position="207"/>
    </location>
    <ligand>
        <name>heme b</name>
        <dbReference type="ChEBI" id="CHEBI:60344"/>
        <label>1</label>
    </ligand>
    <ligandPart>
        <name>Fe</name>
        <dbReference type="ChEBI" id="CHEBI:18248"/>
    </ligandPart>
</feature>
<comment type="caution">
    <text evidence="24">The sequence shown here is derived from an EMBL/GenBank/DDBJ whole genome shotgun (WGS) entry which is preliminary data.</text>
</comment>
<evidence type="ECO:0000256" key="2">
    <source>
        <dbReference type="ARBA" id="ARBA00001970"/>
    </source>
</evidence>
<feature type="binding site" description="axial binding residue" evidence="20">
    <location>
        <position position="65"/>
    </location>
    <ligand>
        <name>heme b</name>
        <dbReference type="ChEBI" id="CHEBI:60344"/>
        <label>1</label>
    </ligand>
    <ligandPart>
        <name>Fe</name>
        <dbReference type="ChEBI" id="CHEBI:18248"/>
    </ligandPart>
</feature>
<evidence type="ECO:0000256" key="5">
    <source>
        <dbReference type="ARBA" id="ARBA00022475"/>
    </source>
</evidence>
<feature type="transmembrane region" description="Helical" evidence="22">
    <location>
        <begin position="46"/>
        <end position="66"/>
    </location>
</feature>
<evidence type="ECO:0000256" key="15">
    <source>
        <dbReference type="ARBA" id="ARBA00056200"/>
    </source>
</evidence>
<evidence type="ECO:0000259" key="23">
    <source>
        <dbReference type="Pfam" id="PF02665"/>
    </source>
</evidence>
<comment type="cofactor">
    <cofactor evidence="2">
        <name>heme b</name>
        <dbReference type="ChEBI" id="CHEBI:60344"/>
    </cofactor>
</comment>
<comment type="similarity">
    <text evidence="16">In the central section; belongs to the NarJ/NarW family.</text>
</comment>
<feature type="binding site" description="axial binding residue" evidence="20">
    <location>
        <position position="189"/>
    </location>
    <ligand>
        <name>heme b</name>
        <dbReference type="ChEBI" id="CHEBI:60344"/>
        <label>1</label>
    </ligand>
    <ligandPart>
        <name>Fe</name>
        <dbReference type="ChEBI" id="CHEBI:18248"/>
    </ligandPart>
</feature>
<dbReference type="PANTHER" id="PTHR30598">
    <property type="entry name" value="NITRATE REDUCTASE PRIVATE CHAPERONE, REDOX ENZYME MATURATION PROTEIN REMP FAMILY"/>
    <property type="match status" value="1"/>
</dbReference>
<dbReference type="RefSeq" id="WP_191071125.1">
    <property type="nucleotide sequence ID" value="NZ_JACRUO010000001.1"/>
</dbReference>
<keyword evidence="12 20" id="KW-0408">Iron</keyword>
<dbReference type="GO" id="GO:0046872">
    <property type="term" value="F:metal ion binding"/>
    <property type="evidence" value="ECO:0007669"/>
    <property type="project" value="UniProtKB-KW"/>
</dbReference>
<comment type="subcellular location">
    <subcellularLocation>
        <location evidence="3">Cell membrane</location>
        <topology evidence="3">Multi-pass membrane protein</topology>
    </subcellularLocation>
</comment>
<protein>
    <recommendedName>
        <fullName evidence="19">Nitrate reductase-like protein NarX</fullName>
    </recommendedName>
</protein>
<feature type="transmembrane region" description="Helical" evidence="22">
    <location>
        <begin position="184"/>
        <end position="202"/>
    </location>
</feature>
<accession>A0A8I0KR37</accession>
<comment type="similarity">
    <text evidence="18">In the N-terminal section; belongs to the nitrate reductase alpha subunit family.</text>
</comment>
<dbReference type="GO" id="GO:0019645">
    <property type="term" value="P:anaerobic electron transport chain"/>
    <property type="evidence" value="ECO:0007669"/>
    <property type="project" value="TreeGrafter"/>
</dbReference>
<evidence type="ECO:0000256" key="9">
    <source>
        <dbReference type="ARBA" id="ARBA00022982"/>
    </source>
</evidence>
<organism evidence="24 25">
    <name type="scientific">Nanchangia anserum</name>
    <dbReference type="NCBI Taxonomy" id="2692125"/>
    <lineage>
        <taxon>Bacteria</taxon>
        <taxon>Bacillati</taxon>
        <taxon>Actinomycetota</taxon>
        <taxon>Actinomycetes</taxon>
        <taxon>Actinomycetales</taxon>
        <taxon>Actinomycetaceae</taxon>
        <taxon>Nanchangia</taxon>
    </lineage>
</organism>
<keyword evidence="6 20" id="KW-0349">Heme</keyword>
<evidence type="ECO:0000256" key="8">
    <source>
        <dbReference type="ARBA" id="ARBA00022723"/>
    </source>
</evidence>
<evidence type="ECO:0000256" key="3">
    <source>
        <dbReference type="ARBA" id="ARBA00004651"/>
    </source>
</evidence>
<feature type="domain" description="NarG-like" evidence="23">
    <location>
        <begin position="5"/>
        <end position="226"/>
    </location>
</feature>
<feature type="binding site" description="axial binding residue" evidence="20">
    <location>
        <position position="55"/>
    </location>
    <ligand>
        <name>heme b</name>
        <dbReference type="ChEBI" id="CHEBI:60344"/>
        <label>1</label>
    </ligand>
    <ligandPart>
        <name>Fe</name>
        <dbReference type="ChEBI" id="CHEBI:18248"/>
    </ligandPart>
</feature>
<evidence type="ECO:0000313" key="25">
    <source>
        <dbReference type="Proteomes" id="UP000627538"/>
    </source>
</evidence>
<keyword evidence="4" id="KW-0813">Transport</keyword>
<dbReference type="NCBIfam" id="TIGR00351">
    <property type="entry name" value="narI"/>
    <property type="match status" value="1"/>
</dbReference>
<evidence type="ECO:0000256" key="21">
    <source>
        <dbReference type="SAM" id="MobiDB-lite"/>
    </source>
</evidence>
<keyword evidence="25" id="KW-1185">Reference proteome</keyword>
<reference evidence="24 25" key="1">
    <citation type="submission" date="2020-08" db="EMBL/GenBank/DDBJ databases">
        <title>Winkia gen. nov., sp. nov., isolated from faeces of the Anser albifrons in China.</title>
        <authorList>
            <person name="Liu Q."/>
        </authorList>
    </citation>
    <scope>NUCLEOTIDE SEQUENCE [LARGE SCALE GENOMIC DNA]</scope>
    <source>
        <strain evidence="24 25">C62</strain>
    </source>
</reference>
<dbReference type="Gene3D" id="1.20.950.20">
    <property type="entry name" value="Transmembrane di-heme cytochromes, Chain C"/>
    <property type="match status" value="1"/>
</dbReference>
<evidence type="ECO:0000256" key="22">
    <source>
        <dbReference type="SAM" id="Phobius"/>
    </source>
</evidence>
<dbReference type="GO" id="GO:0005886">
    <property type="term" value="C:plasma membrane"/>
    <property type="evidence" value="ECO:0007669"/>
    <property type="project" value="UniProtKB-SubCell"/>
</dbReference>
<keyword evidence="9" id="KW-0249">Electron transport</keyword>
<dbReference type="InterPro" id="IPR023234">
    <property type="entry name" value="NarG-like_domain"/>
</dbReference>
<dbReference type="Pfam" id="PF02665">
    <property type="entry name" value="Nitrate_red_gam"/>
    <property type="match status" value="1"/>
</dbReference>
<dbReference type="PANTHER" id="PTHR30598:SF3">
    <property type="entry name" value="RESPIRATORY NITRATE REDUCTASE 1 GAMMA CHAIN"/>
    <property type="match status" value="1"/>
</dbReference>
<evidence type="ECO:0000256" key="4">
    <source>
        <dbReference type="ARBA" id="ARBA00022448"/>
    </source>
</evidence>
<feature type="transmembrane region" description="Helical" evidence="22">
    <location>
        <begin position="86"/>
        <end position="110"/>
    </location>
</feature>
<evidence type="ECO:0000256" key="20">
    <source>
        <dbReference type="PIRSR" id="PIRSR603816-1"/>
    </source>
</evidence>
<dbReference type="Proteomes" id="UP000627538">
    <property type="component" value="Unassembled WGS sequence"/>
</dbReference>
<dbReference type="InterPro" id="IPR036197">
    <property type="entry name" value="NarG-like_sf"/>
</dbReference>
<dbReference type="GO" id="GO:0020037">
    <property type="term" value="F:heme binding"/>
    <property type="evidence" value="ECO:0007669"/>
    <property type="project" value="TreeGrafter"/>
</dbReference>
<dbReference type="InterPro" id="IPR051936">
    <property type="entry name" value="Heme-iron_electron_transfer"/>
</dbReference>
<evidence type="ECO:0000256" key="19">
    <source>
        <dbReference type="ARBA" id="ARBA00071287"/>
    </source>
</evidence>
<comment type="similarity">
    <text evidence="17">In the C-terminal section; belongs to the nitrate reductase gamma subunit family.</text>
</comment>
<evidence type="ECO:0000256" key="14">
    <source>
        <dbReference type="ARBA" id="ARBA00023136"/>
    </source>
</evidence>
<evidence type="ECO:0000256" key="1">
    <source>
        <dbReference type="ARBA" id="ARBA00001942"/>
    </source>
</evidence>
<keyword evidence="10 22" id="KW-1133">Transmembrane helix</keyword>
<keyword evidence="14 22" id="KW-0472">Membrane</keyword>
<evidence type="ECO:0000256" key="11">
    <source>
        <dbReference type="ARBA" id="ARBA00023002"/>
    </source>
</evidence>
<dbReference type="EMBL" id="JACRUO010000001">
    <property type="protein sequence ID" value="MBD3689047.1"/>
    <property type="molecule type" value="Genomic_DNA"/>
</dbReference>
<evidence type="ECO:0000256" key="17">
    <source>
        <dbReference type="ARBA" id="ARBA00061196"/>
    </source>
</evidence>
<sequence>MSADMLMWVGLPYASFAALVVGLIWRWRTDQFGWTSRSSQWNERAILRWSSPLFHLGIIFVFLGHVAGMLVPKGLTEAVGVSEHLYHLGAVTGGGIAGVMTIVGLIGLLYRRFVTRSILLRTTTSDIVMYVLLIIPIVLGMGATLMNQVFGQPGGYDYRETIGPWIRSVILLHPQPGLMAEVPLSFQLHIIAAMILFAVLPWTRLVHIVSAPVAYPTRPDIIYRSRTAGTLSATDGPRRDYSRGWQPVRHQSEASEDVPYVGA</sequence>
<evidence type="ECO:0000256" key="7">
    <source>
        <dbReference type="ARBA" id="ARBA00022692"/>
    </source>
</evidence>
<dbReference type="GO" id="GO:0009055">
    <property type="term" value="F:electron transfer activity"/>
    <property type="evidence" value="ECO:0007669"/>
    <property type="project" value="TreeGrafter"/>
</dbReference>
<evidence type="ECO:0000256" key="13">
    <source>
        <dbReference type="ARBA" id="ARBA00023063"/>
    </source>
</evidence>
<evidence type="ECO:0000256" key="18">
    <source>
        <dbReference type="ARBA" id="ARBA00061480"/>
    </source>
</evidence>
<name>A0A8I0KR37_9ACTO</name>